<dbReference type="CDD" id="cd12151">
    <property type="entry name" value="F1-ATPase_gamma"/>
    <property type="match status" value="1"/>
</dbReference>
<dbReference type="InterPro" id="IPR035968">
    <property type="entry name" value="ATP_synth_F1_ATPase_gsu"/>
</dbReference>
<dbReference type="Pfam" id="PF00231">
    <property type="entry name" value="ATP-synt"/>
    <property type="match status" value="1"/>
</dbReference>
<keyword evidence="8 10" id="KW-0139">CF(1)</keyword>
<dbReference type="NCBIfam" id="TIGR01146">
    <property type="entry name" value="ATPsyn_F1gamma"/>
    <property type="match status" value="1"/>
</dbReference>
<comment type="subunit">
    <text evidence="10">F-type ATPases have 2 components, CF(1) - the catalytic core - and CF(0) - the membrane proton channel. CF(1) has five subunits: alpha(3), beta(3), gamma(1), delta(1), epsilon(1). CF(0) has three main subunits: a, b and c.</text>
</comment>
<keyword evidence="9 10" id="KW-0066">ATP synthesis</keyword>
<dbReference type="Gene3D" id="1.10.287.80">
    <property type="entry name" value="ATP synthase, gamma subunit, helix hairpin domain"/>
    <property type="match status" value="2"/>
</dbReference>
<evidence type="ECO:0000313" key="11">
    <source>
        <dbReference type="EMBL" id="OGY50637.1"/>
    </source>
</evidence>
<comment type="similarity">
    <text evidence="3 10">Belongs to the ATPase gamma chain family.</text>
</comment>
<keyword evidence="10" id="KW-1003">Cell membrane</keyword>
<evidence type="ECO:0000256" key="3">
    <source>
        <dbReference type="ARBA" id="ARBA00007681"/>
    </source>
</evidence>
<keyword evidence="5 10" id="KW-0375">Hydrogen ion transport</keyword>
<dbReference type="GO" id="GO:0042777">
    <property type="term" value="P:proton motive force-driven plasma membrane ATP synthesis"/>
    <property type="evidence" value="ECO:0007669"/>
    <property type="project" value="UniProtKB-UniRule"/>
</dbReference>
<dbReference type="GO" id="GO:0005886">
    <property type="term" value="C:plasma membrane"/>
    <property type="evidence" value="ECO:0007669"/>
    <property type="project" value="UniProtKB-SubCell"/>
</dbReference>
<dbReference type="GO" id="GO:0045259">
    <property type="term" value="C:proton-transporting ATP synthase complex"/>
    <property type="evidence" value="ECO:0007669"/>
    <property type="project" value="UniProtKB-KW"/>
</dbReference>
<comment type="subcellular location">
    <subcellularLocation>
        <location evidence="10">Cell membrane</location>
        <topology evidence="10">Peripheral membrane protein</topology>
    </subcellularLocation>
    <subcellularLocation>
        <location evidence="2">Membrane</location>
        <topology evidence="2">Peripheral membrane protein</topology>
    </subcellularLocation>
</comment>
<comment type="caution">
    <text evidence="11">The sequence shown here is derived from an EMBL/GenBank/DDBJ whole genome shotgun (WGS) entry which is preliminary data.</text>
</comment>
<evidence type="ECO:0000256" key="4">
    <source>
        <dbReference type="ARBA" id="ARBA00022448"/>
    </source>
</evidence>
<name>A0A1G1YGP2_9BACT</name>
<dbReference type="PANTHER" id="PTHR11693">
    <property type="entry name" value="ATP SYNTHASE GAMMA CHAIN"/>
    <property type="match status" value="1"/>
</dbReference>
<evidence type="ECO:0000256" key="10">
    <source>
        <dbReference type="HAMAP-Rule" id="MF_00815"/>
    </source>
</evidence>
<sequence length="303" mass="33329">MAVSTKIIRRRIRSIGNTKKITKAMEMVAAAKMRKAVNAVLSSRAYADVAWQTVMQLVARVDRTKHPLLQPHEKTTTAAFILVTSNRGLCGGFNSRMVTEANGYSRARRASGVTDQSWVVLGRKGGEALARQEQRVVAEFEKQDMAQSSADVTALTTMVVKGYLAGQYDQVAVMYTDFVTPLRQEPRIKQLLPLEPAPDETLGSVGRREPALVSGPRASEYLFEPSPAEVLDQFLPRLIEIQLYQALLESTASEHSARMLAMRNASDAATDMMWGLTLVYNQARQAGITREIAEISGGKAALE</sequence>
<dbReference type="STRING" id="1797542.A3J59_01400"/>
<dbReference type="HAMAP" id="MF_00815">
    <property type="entry name" value="ATP_synth_gamma_bact"/>
    <property type="match status" value="1"/>
</dbReference>
<protein>
    <recommendedName>
        <fullName evidence="10">ATP synthase gamma chain</fullName>
    </recommendedName>
    <alternativeName>
        <fullName evidence="10">ATP synthase F1 sector gamma subunit</fullName>
    </alternativeName>
    <alternativeName>
        <fullName evidence="10">F-ATPase gamma subunit</fullName>
    </alternativeName>
</protein>
<keyword evidence="7 10" id="KW-0472">Membrane</keyword>
<evidence type="ECO:0000313" key="12">
    <source>
        <dbReference type="Proteomes" id="UP000177310"/>
    </source>
</evidence>
<reference evidence="11 12" key="1">
    <citation type="journal article" date="2016" name="Nat. Commun.">
        <title>Thousands of microbial genomes shed light on interconnected biogeochemical processes in an aquifer system.</title>
        <authorList>
            <person name="Anantharaman K."/>
            <person name="Brown C.T."/>
            <person name="Hug L.A."/>
            <person name="Sharon I."/>
            <person name="Castelle C.J."/>
            <person name="Probst A.J."/>
            <person name="Thomas B.C."/>
            <person name="Singh A."/>
            <person name="Wilkins M.J."/>
            <person name="Karaoz U."/>
            <person name="Brodie E.L."/>
            <person name="Williams K.H."/>
            <person name="Hubbard S.S."/>
            <person name="Banfield J.F."/>
        </authorList>
    </citation>
    <scope>NUCLEOTIDE SEQUENCE [LARGE SCALE GENOMIC DNA]</scope>
</reference>
<gene>
    <name evidence="10" type="primary">atpG</name>
    <name evidence="11" type="ORF">A3J59_01400</name>
</gene>
<dbReference type="PRINTS" id="PR00126">
    <property type="entry name" value="ATPASEGAMMA"/>
</dbReference>
<evidence type="ECO:0000256" key="8">
    <source>
        <dbReference type="ARBA" id="ARBA00023196"/>
    </source>
</evidence>
<comment type="function">
    <text evidence="1 10">Produces ATP from ADP in the presence of a proton gradient across the membrane. The gamma chain is believed to be important in regulating ATPase activity and the flow of protons through the CF(0) complex.</text>
</comment>
<dbReference type="Proteomes" id="UP000177310">
    <property type="component" value="Unassembled WGS sequence"/>
</dbReference>
<evidence type="ECO:0000256" key="9">
    <source>
        <dbReference type="ARBA" id="ARBA00023310"/>
    </source>
</evidence>
<keyword evidence="6 10" id="KW-0406">Ion transport</keyword>
<evidence type="ECO:0000256" key="2">
    <source>
        <dbReference type="ARBA" id="ARBA00004170"/>
    </source>
</evidence>
<evidence type="ECO:0000256" key="6">
    <source>
        <dbReference type="ARBA" id="ARBA00023065"/>
    </source>
</evidence>
<keyword evidence="4 10" id="KW-0813">Transport</keyword>
<dbReference type="SUPFAM" id="SSF52943">
    <property type="entry name" value="ATP synthase (F1-ATPase), gamma subunit"/>
    <property type="match status" value="1"/>
</dbReference>
<evidence type="ECO:0000256" key="7">
    <source>
        <dbReference type="ARBA" id="ARBA00023136"/>
    </source>
</evidence>
<organism evidence="11 12">
    <name type="scientific">Candidatus Buchananbacteria bacterium RIFCSPHIGHO2_02_FULL_56_16</name>
    <dbReference type="NCBI Taxonomy" id="1797542"/>
    <lineage>
        <taxon>Bacteria</taxon>
        <taxon>Candidatus Buchananiibacteriota</taxon>
    </lineage>
</organism>
<dbReference type="AlphaFoldDB" id="A0A1G1YGP2"/>
<dbReference type="InterPro" id="IPR000131">
    <property type="entry name" value="ATP_synth_F1_gsu"/>
</dbReference>
<accession>A0A1G1YGP2</accession>
<dbReference type="EMBL" id="MHIL01000028">
    <property type="protein sequence ID" value="OGY50637.1"/>
    <property type="molecule type" value="Genomic_DNA"/>
</dbReference>
<evidence type="ECO:0000256" key="5">
    <source>
        <dbReference type="ARBA" id="ARBA00022781"/>
    </source>
</evidence>
<dbReference type="Gene3D" id="3.40.1380.10">
    <property type="match status" value="1"/>
</dbReference>
<dbReference type="GO" id="GO:0046933">
    <property type="term" value="F:proton-transporting ATP synthase activity, rotational mechanism"/>
    <property type="evidence" value="ECO:0007669"/>
    <property type="project" value="UniProtKB-UniRule"/>
</dbReference>
<evidence type="ECO:0000256" key="1">
    <source>
        <dbReference type="ARBA" id="ARBA00003456"/>
    </source>
</evidence>
<dbReference type="PANTHER" id="PTHR11693:SF22">
    <property type="entry name" value="ATP SYNTHASE SUBUNIT GAMMA, MITOCHONDRIAL"/>
    <property type="match status" value="1"/>
</dbReference>
<dbReference type="GO" id="GO:0005524">
    <property type="term" value="F:ATP binding"/>
    <property type="evidence" value="ECO:0007669"/>
    <property type="project" value="UniProtKB-UniRule"/>
</dbReference>
<proteinExistence type="inferred from homology"/>